<evidence type="ECO:0000313" key="4">
    <source>
        <dbReference type="Proteomes" id="UP001501358"/>
    </source>
</evidence>
<name>A0ABN3KQZ8_9ACTN</name>
<reference evidence="3 4" key="1">
    <citation type="journal article" date="2019" name="Int. J. Syst. Evol. Microbiol.">
        <title>The Global Catalogue of Microorganisms (GCM) 10K type strain sequencing project: providing services to taxonomists for standard genome sequencing and annotation.</title>
        <authorList>
            <consortium name="The Broad Institute Genomics Platform"/>
            <consortium name="The Broad Institute Genome Sequencing Center for Infectious Disease"/>
            <person name="Wu L."/>
            <person name="Ma J."/>
        </authorList>
    </citation>
    <scope>NUCLEOTIDE SEQUENCE [LARGE SCALE GENOMIC DNA]</scope>
    <source>
        <strain evidence="3 4">JCM 6307</strain>
    </source>
</reference>
<evidence type="ECO:0000256" key="1">
    <source>
        <dbReference type="SAM" id="MobiDB-lite"/>
    </source>
</evidence>
<dbReference type="Proteomes" id="UP001501358">
    <property type="component" value="Unassembled WGS sequence"/>
</dbReference>
<dbReference type="EMBL" id="BAAATA010000001">
    <property type="protein sequence ID" value="GAA2470086.1"/>
    <property type="molecule type" value="Genomic_DNA"/>
</dbReference>
<keyword evidence="2" id="KW-0472">Membrane</keyword>
<evidence type="ECO:0000313" key="3">
    <source>
        <dbReference type="EMBL" id="GAA2470086.1"/>
    </source>
</evidence>
<accession>A0ABN3KQZ8</accession>
<feature type="transmembrane region" description="Helical" evidence="2">
    <location>
        <begin position="29"/>
        <end position="49"/>
    </location>
</feature>
<organism evidence="3 4">
    <name type="scientific">Streptomyces thermolineatus</name>
    <dbReference type="NCBI Taxonomy" id="44033"/>
    <lineage>
        <taxon>Bacteria</taxon>
        <taxon>Bacillati</taxon>
        <taxon>Actinomycetota</taxon>
        <taxon>Actinomycetes</taxon>
        <taxon>Kitasatosporales</taxon>
        <taxon>Streptomycetaceae</taxon>
        <taxon>Streptomyces</taxon>
    </lineage>
</organism>
<keyword evidence="4" id="KW-1185">Reference proteome</keyword>
<protein>
    <recommendedName>
        <fullName evidence="5">DUF4352 domain-containing protein</fullName>
    </recommendedName>
</protein>
<sequence length="220" mass="23736">MRAGTAFPTPARMWADEGQLDDAVRTRRWACAGCSAVLVVLAVVVALVARGIAELEKGLDGYGQLEKADEPYGSVYDPLGPGGTARYEDGLEVTVGEPRREPDGAAYRFTVTYRNGADEPLNMGGDSVWDSVSEYGSAPLVVRAGKPGDDDERPDPEGTGRWLNQEEAGTRLLRPLGRGDRLTVVVRVAGGTKGMPVAVEVEPSSDPYYRDTAHWELRLD</sequence>
<proteinExistence type="predicted"/>
<evidence type="ECO:0000256" key="2">
    <source>
        <dbReference type="SAM" id="Phobius"/>
    </source>
</evidence>
<feature type="region of interest" description="Disordered" evidence="1">
    <location>
        <begin position="142"/>
        <end position="162"/>
    </location>
</feature>
<keyword evidence="2" id="KW-1133">Transmembrane helix</keyword>
<comment type="caution">
    <text evidence="3">The sequence shown here is derived from an EMBL/GenBank/DDBJ whole genome shotgun (WGS) entry which is preliminary data.</text>
</comment>
<gene>
    <name evidence="3" type="ORF">GCM10010406_02010</name>
</gene>
<keyword evidence="2" id="KW-0812">Transmembrane</keyword>
<evidence type="ECO:0008006" key="5">
    <source>
        <dbReference type="Google" id="ProtNLM"/>
    </source>
</evidence>